<feature type="transmembrane region" description="Helical" evidence="6">
    <location>
        <begin position="96"/>
        <end position="117"/>
    </location>
</feature>
<feature type="transmembrane region" description="Helical" evidence="6">
    <location>
        <begin position="214"/>
        <end position="246"/>
    </location>
</feature>
<name>A0A1D9MBX5_9RHOB</name>
<feature type="transmembrane region" description="Helical" evidence="6">
    <location>
        <begin position="129"/>
        <end position="151"/>
    </location>
</feature>
<dbReference type="EMBL" id="CP017781">
    <property type="protein sequence ID" value="AOZ69308.1"/>
    <property type="molecule type" value="Genomic_DNA"/>
</dbReference>
<feature type="transmembrane region" description="Helical" evidence="6">
    <location>
        <begin position="42"/>
        <end position="59"/>
    </location>
</feature>
<dbReference type="Pfam" id="PF04932">
    <property type="entry name" value="Wzy_C"/>
    <property type="match status" value="1"/>
</dbReference>
<protein>
    <recommendedName>
        <fullName evidence="7">O-antigen ligase-related domain-containing protein</fullName>
    </recommendedName>
</protein>
<proteinExistence type="predicted"/>
<dbReference type="STRING" id="1850250.LPB142_08255"/>
<evidence type="ECO:0000256" key="2">
    <source>
        <dbReference type="ARBA" id="ARBA00022692"/>
    </source>
</evidence>
<feature type="transmembrane region" description="Helical" evidence="6">
    <location>
        <begin position="252"/>
        <end position="270"/>
    </location>
</feature>
<feature type="transmembrane region" description="Helical" evidence="6">
    <location>
        <begin position="399"/>
        <end position="416"/>
    </location>
</feature>
<feature type="domain" description="O-antigen ligase-related" evidence="7">
    <location>
        <begin position="216"/>
        <end position="346"/>
    </location>
</feature>
<evidence type="ECO:0000256" key="3">
    <source>
        <dbReference type="ARBA" id="ARBA00022989"/>
    </source>
</evidence>
<sequence>MAYGYKEKSFLALSPSVLFVSSVFFTAPIGKALLPGLPGESLRFFFLILPFSFFYFLRYKSTLPIFVVWLAYVINALASIVLHLDDLPPGLSINTFPVVRLAVHSLIVAFFLFAAWHALSKGTEQVWRWVRLSFQGFLFVSVLGAILYFGVRFAGLPRAQYEMFNVMTQEGYGFLRFSPGSYPNEFGTMASFFSVAALALILRRDTNIGKKLLWSVFVLGFIGMALATTRAAYITFALGVIIAFVSLDAGRALKGAFGAAVLSVIVIMLLPDSLVSSSLNVLQTGYSAAVNGTASVADRYEKWDTGIAYLESSPLLGIGFEFPGAWGLHNTYLQFLVGLGGFGFGVAVLIFLWASVLFRRRFLQFADRNVIDSNLLVVTVIAGMHASLFAASNHNQNHFLTWFALFLFWATGSLLLRRRPILARGAYRQRARRAASQGEGPELNPSAIKNGGASSHAIG</sequence>
<evidence type="ECO:0000313" key="8">
    <source>
        <dbReference type="EMBL" id="AOZ69308.1"/>
    </source>
</evidence>
<evidence type="ECO:0000313" key="9">
    <source>
        <dbReference type="Proteomes" id="UP000176562"/>
    </source>
</evidence>
<dbReference type="KEGG" id="rhp:LPB142_08255"/>
<feature type="transmembrane region" description="Helical" evidence="6">
    <location>
        <begin position="375"/>
        <end position="393"/>
    </location>
</feature>
<feature type="transmembrane region" description="Helical" evidence="6">
    <location>
        <begin position="186"/>
        <end position="202"/>
    </location>
</feature>
<accession>A0A1D9MBX5</accession>
<feature type="transmembrane region" description="Helical" evidence="6">
    <location>
        <begin position="66"/>
        <end position="84"/>
    </location>
</feature>
<dbReference type="InterPro" id="IPR007016">
    <property type="entry name" value="O-antigen_ligase-rel_domated"/>
</dbReference>
<keyword evidence="2 6" id="KW-0812">Transmembrane</keyword>
<dbReference type="RefSeq" id="WP_071166080.1">
    <property type="nucleotide sequence ID" value="NZ_CP017781.1"/>
</dbReference>
<dbReference type="InterPro" id="IPR051533">
    <property type="entry name" value="WaaL-like"/>
</dbReference>
<keyword evidence="3 6" id="KW-1133">Transmembrane helix</keyword>
<evidence type="ECO:0000256" key="6">
    <source>
        <dbReference type="SAM" id="Phobius"/>
    </source>
</evidence>
<evidence type="ECO:0000256" key="1">
    <source>
        <dbReference type="ARBA" id="ARBA00004141"/>
    </source>
</evidence>
<evidence type="ECO:0000256" key="5">
    <source>
        <dbReference type="SAM" id="MobiDB-lite"/>
    </source>
</evidence>
<comment type="subcellular location">
    <subcellularLocation>
        <location evidence="1">Membrane</location>
        <topology evidence="1">Multi-pass membrane protein</topology>
    </subcellularLocation>
</comment>
<evidence type="ECO:0000256" key="4">
    <source>
        <dbReference type="ARBA" id="ARBA00023136"/>
    </source>
</evidence>
<dbReference type="PANTHER" id="PTHR37422">
    <property type="entry name" value="TEICHURONIC ACID BIOSYNTHESIS PROTEIN TUAE"/>
    <property type="match status" value="1"/>
</dbReference>
<reference evidence="8 9" key="1">
    <citation type="submission" date="2016-10" db="EMBL/GenBank/DDBJ databases">
        <title>Rhodobacter sp. LPB0142, isolated from sea water.</title>
        <authorList>
            <person name="Kim E."/>
            <person name="Yi H."/>
        </authorList>
    </citation>
    <scope>NUCLEOTIDE SEQUENCE [LARGE SCALE GENOMIC DNA]</scope>
    <source>
        <strain evidence="8 9">LPB0142</strain>
    </source>
</reference>
<feature type="region of interest" description="Disordered" evidence="5">
    <location>
        <begin position="433"/>
        <end position="459"/>
    </location>
</feature>
<gene>
    <name evidence="8" type="ORF">LPB142_08255</name>
</gene>
<dbReference type="GO" id="GO:0016020">
    <property type="term" value="C:membrane"/>
    <property type="evidence" value="ECO:0007669"/>
    <property type="project" value="UniProtKB-SubCell"/>
</dbReference>
<keyword evidence="4 6" id="KW-0472">Membrane</keyword>
<keyword evidence="9" id="KW-1185">Reference proteome</keyword>
<evidence type="ECO:0000259" key="7">
    <source>
        <dbReference type="Pfam" id="PF04932"/>
    </source>
</evidence>
<dbReference type="PANTHER" id="PTHR37422:SF13">
    <property type="entry name" value="LIPOPOLYSACCHARIDE BIOSYNTHESIS PROTEIN PA4999-RELATED"/>
    <property type="match status" value="1"/>
</dbReference>
<dbReference type="AlphaFoldDB" id="A0A1D9MBX5"/>
<organism evidence="8 9">
    <name type="scientific">Rhodobacter xanthinilyticus</name>
    <dbReference type="NCBI Taxonomy" id="1850250"/>
    <lineage>
        <taxon>Bacteria</taxon>
        <taxon>Pseudomonadati</taxon>
        <taxon>Pseudomonadota</taxon>
        <taxon>Alphaproteobacteria</taxon>
        <taxon>Rhodobacterales</taxon>
        <taxon>Rhodobacter group</taxon>
        <taxon>Rhodobacter</taxon>
    </lineage>
</organism>
<feature type="transmembrane region" description="Helical" evidence="6">
    <location>
        <begin position="332"/>
        <end position="354"/>
    </location>
</feature>
<dbReference type="Proteomes" id="UP000176562">
    <property type="component" value="Chromosome"/>
</dbReference>